<dbReference type="InterPro" id="IPR003325">
    <property type="entry name" value="TerD"/>
</dbReference>
<dbReference type="Gene3D" id="2.60.60.30">
    <property type="entry name" value="sav2460 like domains"/>
    <property type="match status" value="1"/>
</dbReference>
<evidence type="ECO:0000313" key="4">
    <source>
        <dbReference type="Proteomes" id="UP001152795"/>
    </source>
</evidence>
<keyword evidence="4" id="KW-1185">Reference proteome</keyword>
<organism evidence="3 4">
    <name type="scientific">Paramuricea clavata</name>
    <name type="common">Red gorgonian</name>
    <name type="synonym">Violescent sea-whip</name>
    <dbReference type="NCBI Taxonomy" id="317549"/>
    <lineage>
        <taxon>Eukaryota</taxon>
        <taxon>Metazoa</taxon>
        <taxon>Cnidaria</taxon>
        <taxon>Anthozoa</taxon>
        <taxon>Octocorallia</taxon>
        <taxon>Malacalcyonacea</taxon>
        <taxon>Plexauridae</taxon>
        <taxon>Paramuricea</taxon>
    </lineage>
</organism>
<gene>
    <name evidence="3" type="ORF">PACLA_8A073898</name>
</gene>
<dbReference type="InterPro" id="IPR051324">
    <property type="entry name" value="Stress/Tellurium_Resist"/>
</dbReference>
<dbReference type="PANTHER" id="PTHR32097:SF17">
    <property type="entry name" value="CAMP-BINDING PROTEIN 1-RELATED"/>
    <property type="match status" value="1"/>
</dbReference>
<reference evidence="3" key="1">
    <citation type="submission" date="2020-04" db="EMBL/GenBank/DDBJ databases">
        <authorList>
            <person name="Alioto T."/>
            <person name="Alioto T."/>
            <person name="Gomez Garrido J."/>
        </authorList>
    </citation>
    <scope>NUCLEOTIDE SEQUENCE</scope>
    <source>
        <strain evidence="3">A484AB</strain>
    </source>
</reference>
<accession>A0A6S7IMD3</accession>
<dbReference type="Proteomes" id="UP001152795">
    <property type="component" value="Unassembled WGS sequence"/>
</dbReference>
<protein>
    <submittedName>
        <fullName evidence="3">Ubiquitin-60S ribosomal L40</fullName>
    </submittedName>
</protein>
<feature type="domain" description="Ubiquitin-like" evidence="1">
    <location>
        <begin position="98"/>
        <end position="151"/>
    </location>
</feature>
<dbReference type="Pfam" id="PF00240">
    <property type="entry name" value="ubiquitin"/>
    <property type="match status" value="1"/>
</dbReference>
<proteinExistence type="predicted"/>
<dbReference type="CDD" id="cd17039">
    <property type="entry name" value="Ubl_ubiquitin_like"/>
    <property type="match status" value="1"/>
</dbReference>
<dbReference type="Pfam" id="PF02342">
    <property type="entry name" value="TerD"/>
    <property type="match status" value="1"/>
</dbReference>
<dbReference type="Gene3D" id="3.10.20.90">
    <property type="entry name" value="Phosphatidylinositol 3-kinase Catalytic Subunit, Chain A, domain 1"/>
    <property type="match status" value="1"/>
</dbReference>
<evidence type="ECO:0000313" key="3">
    <source>
        <dbReference type="EMBL" id="CAB4018169.1"/>
    </source>
</evidence>
<dbReference type="OrthoDB" id="408003at2759"/>
<dbReference type="InterPro" id="IPR000626">
    <property type="entry name" value="Ubiquitin-like_dom"/>
</dbReference>
<dbReference type="EMBL" id="CACRXK020009883">
    <property type="protein sequence ID" value="CAB4018169.1"/>
    <property type="molecule type" value="Genomic_DNA"/>
</dbReference>
<dbReference type="SUPFAM" id="SSF54236">
    <property type="entry name" value="Ubiquitin-like"/>
    <property type="match status" value="1"/>
</dbReference>
<name>A0A6S7IMD3_PARCT</name>
<evidence type="ECO:0000259" key="1">
    <source>
        <dbReference type="Pfam" id="PF00240"/>
    </source>
</evidence>
<feature type="domain" description="TerD" evidence="2">
    <location>
        <begin position="182"/>
        <end position="304"/>
    </location>
</feature>
<dbReference type="PANTHER" id="PTHR32097">
    <property type="entry name" value="CAMP-BINDING PROTEIN 1-RELATED"/>
    <property type="match status" value="1"/>
</dbReference>
<dbReference type="AlphaFoldDB" id="A0A6S7IMD3"/>
<sequence length="333" mass="37598">MICHQCGEDKLSDEFPHEHLTVECTEHPLLHCLRCVTASVRDHHKCSQCDVQVTEDNMQYKQYVKSLEFLFPTIATGDDVNTASQSLSPTDDESTSRIVITTFTGECTTIVYNPNQTILSVKDIVEEEFKISCYKQSLLYNDIELKPNSTIYLLVLLWAEPDELDVVFDFFWKYPHSGCNFLDASVLLYSGSQFVEVIDCNHTASQSCSAVQHSGDVMNHAKRLGHYSINVSIKSIPVHINKLVFTLSARNSPNISKYPNLSLKVFDANFPDKEFIINKISHASYLQAIIICCLTNKGSRWEIIDIKKMSAGNAKNYVPLKKSIVGLLRNGFI</sequence>
<comment type="caution">
    <text evidence="3">The sequence shown here is derived from an EMBL/GenBank/DDBJ whole genome shotgun (WGS) entry which is preliminary data.</text>
</comment>
<evidence type="ECO:0000259" key="2">
    <source>
        <dbReference type="Pfam" id="PF02342"/>
    </source>
</evidence>
<dbReference type="InterPro" id="IPR029071">
    <property type="entry name" value="Ubiquitin-like_domsf"/>
</dbReference>